<keyword evidence="10" id="KW-0902">Two-component regulatory system</keyword>
<dbReference type="SUPFAM" id="SSF47384">
    <property type="entry name" value="Homodimeric domain of signal transducing histidine kinase"/>
    <property type="match status" value="1"/>
</dbReference>
<evidence type="ECO:0000256" key="8">
    <source>
        <dbReference type="ARBA" id="ARBA00022777"/>
    </source>
</evidence>
<dbReference type="Gene3D" id="3.30.565.10">
    <property type="entry name" value="Histidine kinase-like ATPase, C-terminal domain"/>
    <property type="match status" value="1"/>
</dbReference>
<dbReference type="SMART" id="SM00388">
    <property type="entry name" value="HisKA"/>
    <property type="match status" value="1"/>
</dbReference>
<dbReference type="EC" id="2.7.13.3" evidence="3"/>
<evidence type="ECO:0000256" key="5">
    <source>
        <dbReference type="ARBA" id="ARBA00022553"/>
    </source>
</evidence>
<feature type="transmembrane region" description="Helical" evidence="12">
    <location>
        <begin position="183"/>
        <end position="205"/>
    </location>
</feature>
<dbReference type="SUPFAM" id="SSF55874">
    <property type="entry name" value="ATPase domain of HSP90 chaperone/DNA topoisomerase II/histidine kinase"/>
    <property type="match status" value="1"/>
</dbReference>
<evidence type="ECO:0000256" key="4">
    <source>
        <dbReference type="ARBA" id="ARBA00022475"/>
    </source>
</evidence>
<dbReference type="GO" id="GO:0005886">
    <property type="term" value="C:plasma membrane"/>
    <property type="evidence" value="ECO:0007669"/>
    <property type="project" value="UniProtKB-SubCell"/>
</dbReference>
<evidence type="ECO:0000256" key="6">
    <source>
        <dbReference type="ARBA" id="ARBA00022679"/>
    </source>
</evidence>
<dbReference type="OrthoDB" id="9804645at2"/>
<dbReference type="PROSITE" id="PS50109">
    <property type="entry name" value="HIS_KIN"/>
    <property type="match status" value="1"/>
</dbReference>
<dbReference type="RefSeq" id="WP_129005469.1">
    <property type="nucleotide sequence ID" value="NZ_SDHZ01000004.1"/>
</dbReference>
<keyword evidence="15" id="KW-1185">Reference proteome</keyword>
<dbReference type="InterPro" id="IPR003661">
    <property type="entry name" value="HisK_dim/P_dom"/>
</dbReference>
<evidence type="ECO:0000256" key="3">
    <source>
        <dbReference type="ARBA" id="ARBA00012438"/>
    </source>
</evidence>
<dbReference type="PANTHER" id="PTHR43547">
    <property type="entry name" value="TWO-COMPONENT HISTIDINE KINASE"/>
    <property type="match status" value="1"/>
</dbReference>
<sequence>MKKVFPAIAVLITLSLAGIIFFQISWLQNLLQVQEQKVFYKVDKAAVSVTQEFNKQASSGPSMHLRNRGARAPMELFRLKLAQPNTISQLYSADEVYEKLRRAFDSEDLHNLRFEFAITSDSDDFIVELQSRNFIEESLDTLHNRRRFIPIIPESGSDMEGLIAFENLVIIIPDFKSQVWESLTWMIILSAIFTLILVTAFYVTLKTLIDQKKLSEIKSDFINNMTHEFKTPLATISLAVDALRNQKVQNNAEKMQYFSGIIKEENMRMNKHVETILQAALMEKQELKLNLKPLSVHEIIREVMDNFELVLQEKNASSQLLLNAQADTAMVDEVHFTNLISNLVDNAVKYSKEDLLIKVTTHSTNKFLVIRIEDNGIGMSKETVKRIFEKFYRAHTGNLHNVKGFGLGMSYVKTVIDAHKGRVKVESTQGKGSTFTVEIPLAPANA</sequence>
<dbReference type="PANTHER" id="PTHR43547:SF2">
    <property type="entry name" value="HYBRID SIGNAL TRANSDUCTION HISTIDINE KINASE C"/>
    <property type="match status" value="1"/>
</dbReference>
<feature type="domain" description="Histidine kinase" evidence="13">
    <location>
        <begin position="224"/>
        <end position="443"/>
    </location>
</feature>
<dbReference type="Proteomes" id="UP000290545">
    <property type="component" value="Unassembled WGS sequence"/>
</dbReference>
<evidence type="ECO:0000313" key="14">
    <source>
        <dbReference type="EMBL" id="RXK81215.1"/>
    </source>
</evidence>
<comment type="caution">
    <text evidence="14">The sequence shown here is derived from an EMBL/GenBank/DDBJ whole genome shotgun (WGS) entry which is preliminary data.</text>
</comment>
<comment type="catalytic activity">
    <reaction evidence="1">
        <text>ATP + protein L-histidine = ADP + protein N-phospho-L-histidine.</text>
        <dbReference type="EC" id="2.7.13.3"/>
    </reaction>
</comment>
<dbReference type="SMART" id="SM00387">
    <property type="entry name" value="HATPase_c"/>
    <property type="match status" value="1"/>
</dbReference>
<gene>
    <name evidence="14" type="ORF">ESB13_19950</name>
</gene>
<reference evidence="14 15" key="1">
    <citation type="submission" date="2019-01" db="EMBL/GenBank/DDBJ databases">
        <title>Filimonas sp. strain TTM-71.</title>
        <authorList>
            <person name="Chen W.-M."/>
        </authorList>
    </citation>
    <scope>NUCLEOTIDE SEQUENCE [LARGE SCALE GENOMIC DNA]</scope>
    <source>
        <strain evidence="14 15">TTM-71</strain>
    </source>
</reference>
<accession>A0A4Q1D2D0</accession>
<dbReference type="InterPro" id="IPR005467">
    <property type="entry name" value="His_kinase_dom"/>
</dbReference>
<evidence type="ECO:0000256" key="9">
    <source>
        <dbReference type="ARBA" id="ARBA00022840"/>
    </source>
</evidence>
<dbReference type="InterPro" id="IPR004358">
    <property type="entry name" value="Sig_transdc_His_kin-like_C"/>
</dbReference>
<dbReference type="AlphaFoldDB" id="A0A4Q1D2D0"/>
<dbReference type="GO" id="GO:0000155">
    <property type="term" value="F:phosphorelay sensor kinase activity"/>
    <property type="evidence" value="ECO:0007669"/>
    <property type="project" value="InterPro"/>
</dbReference>
<keyword evidence="7" id="KW-0547">Nucleotide-binding</keyword>
<keyword evidence="4" id="KW-1003">Cell membrane</keyword>
<dbReference type="GO" id="GO:0005524">
    <property type="term" value="F:ATP binding"/>
    <property type="evidence" value="ECO:0007669"/>
    <property type="project" value="UniProtKB-KW"/>
</dbReference>
<keyword evidence="12" id="KW-0812">Transmembrane</keyword>
<proteinExistence type="predicted"/>
<dbReference type="CDD" id="cd00082">
    <property type="entry name" value="HisKA"/>
    <property type="match status" value="1"/>
</dbReference>
<keyword evidence="12" id="KW-1133">Transmembrane helix</keyword>
<protein>
    <recommendedName>
        <fullName evidence="3">histidine kinase</fullName>
        <ecNumber evidence="3">2.7.13.3</ecNumber>
    </recommendedName>
</protein>
<evidence type="ECO:0000256" key="7">
    <source>
        <dbReference type="ARBA" id="ARBA00022741"/>
    </source>
</evidence>
<evidence type="ECO:0000256" key="12">
    <source>
        <dbReference type="SAM" id="Phobius"/>
    </source>
</evidence>
<keyword evidence="8 14" id="KW-0418">Kinase</keyword>
<evidence type="ECO:0000256" key="11">
    <source>
        <dbReference type="ARBA" id="ARBA00023136"/>
    </source>
</evidence>
<evidence type="ECO:0000256" key="1">
    <source>
        <dbReference type="ARBA" id="ARBA00000085"/>
    </source>
</evidence>
<dbReference type="InterPro" id="IPR036890">
    <property type="entry name" value="HATPase_C_sf"/>
</dbReference>
<evidence type="ECO:0000256" key="10">
    <source>
        <dbReference type="ARBA" id="ARBA00023012"/>
    </source>
</evidence>
<dbReference type="FunFam" id="3.30.565.10:FF:000023">
    <property type="entry name" value="PAS domain-containing sensor histidine kinase"/>
    <property type="match status" value="1"/>
</dbReference>
<dbReference type="Pfam" id="PF02518">
    <property type="entry name" value="HATPase_c"/>
    <property type="match status" value="1"/>
</dbReference>
<dbReference type="InterPro" id="IPR036097">
    <property type="entry name" value="HisK_dim/P_sf"/>
</dbReference>
<dbReference type="CDD" id="cd00075">
    <property type="entry name" value="HATPase"/>
    <property type="match status" value="1"/>
</dbReference>
<dbReference type="Gene3D" id="1.10.287.130">
    <property type="match status" value="1"/>
</dbReference>
<evidence type="ECO:0000256" key="2">
    <source>
        <dbReference type="ARBA" id="ARBA00004236"/>
    </source>
</evidence>
<evidence type="ECO:0000313" key="15">
    <source>
        <dbReference type="Proteomes" id="UP000290545"/>
    </source>
</evidence>
<organism evidence="14 15">
    <name type="scientific">Filimonas effusa</name>
    <dbReference type="NCBI Taxonomy" id="2508721"/>
    <lineage>
        <taxon>Bacteria</taxon>
        <taxon>Pseudomonadati</taxon>
        <taxon>Bacteroidota</taxon>
        <taxon>Chitinophagia</taxon>
        <taxon>Chitinophagales</taxon>
        <taxon>Chitinophagaceae</taxon>
        <taxon>Filimonas</taxon>
    </lineage>
</organism>
<dbReference type="InterPro" id="IPR003594">
    <property type="entry name" value="HATPase_dom"/>
</dbReference>
<keyword evidence="6" id="KW-0808">Transferase</keyword>
<dbReference type="PRINTS" id="PR00344">
    <property type="entry name" value="BCTRLSENSOR"/>
</dbReference>
<evidence type="ECO:0000259" key="13">
    <source>
        <dbReference type="PROSITE" id="PS50109"/>
    </source>
</evidence>
<keyword evidence="5" id="KW-0597">Phosphoprotein</keyword>
<dbReference type="Pfam" id="PF00512">
    <property type="entry name" value="HisKA"/>
    <property type="match status" value="1"/>
</dbReference>
<keyword evidence="11 12" id="KW-0472">Membrane</keyword>
<dbReference type="EMBL" id="SDHZ01000004">
    <property type="protein sequence ID" value="RXK81215.1"/>
    <property type="molecule type" value="Genomic_DNA"/>
</dbReference>
<comment type="subcellular location">
    <subcellularLocation>
        <location evidence="2">Cell membrane</location>
    </subcellularLocation>
</comment>
<name>A0A4Q1D2D0_9BACT</name>
<keyword evidence="9" id="KW-0067">ATP-binding</keyword>